<dbReference type="Proteomes" id="UP001310594">
    <property type="component" value="Unassembled WGS sequence"/>
</dbReference>
<dbReference type="EMBL" id="JAVRQU010000011">
    <property type="protein sequence ID" value="KAK5697324.1"/>
    <property type="molecule type" value="Genomic_DNA"/>
</dbReference>
<organism evidence="2 3">
    <name type="scientific">Elasticomyces elasticus</name>
    <dbReference type="NCBI Taxonomy" id="574655"/>
    <lineage>
        <taxon>Eukaryota</taxon>
        <taxon>Fungi</taxon>
        <taxon>Dikarya</taxon>
        <taxon>Ascomycota</taxon>
        <taxon>Pezizomycotina</taxon>
        <taxon>Dothideomycetes</taxon>
        <taxon>Dothideomycetidae</taxon>
        <taxon>Mycosphaerellales</taxon>
        <taxon>Teratosphaeriaceae</taxon>
        <taxon>Elasticomyces</taxon>
    </lineage>
</organism>
<evidence type="ECO:0000259" key="1">
    <source>
        <dbReference type="PROSITE" id="PS50181"/>
    </source>
</evidence>
<comment type="caution">
    <text evidence="2">The sequence shown here is derived from an EMBL/GenBank/DDBJ whole genome shotgun (WGS) entry which is preliminary data.</text>
</comment>
<proteinExistence type="predicted"/>
<reference evidence="2" key="1">
    <citation type="submission" date="2023-08" db="EMBL/GenBank/DDBJ databases">
        <title>Black Yeasts Isolated from many extreme environments.</title>
        <authorList>
            <person name="Coleine C."/>
            <person name="Stajich J.E."/>
            <person name="Selbmann L."/>
        </authorList>
    </citation>
    <scope>NUCLEOTIDE SEQUENCE</scope>
    <source>
        <strain evidence="2">CCFEE 5810</strain>
    </source>
</reference>
<dbReference type="InterPro" id="IPR001810">
    <property type="entry name" value="F-box_dom"/>
</dbReference>
<gene>
    <name evidence="2" type="ORF">LTR97_007461</name>
</gene>
<accession>A0AAN7W8C5</accession>
<evidence type="ECO:0000313" key="3">
    <source>
        <dbReference type="Proteomes" id="UP001310594"/>
    </source>
</evidence>
<dbReference type="AlphaFoldDB" id="A0AAN7W8C5"/>
<name>A0AAN7W8C5_9PEZI</name>
<evidence type="ECO:0000313" key="2">
    <source>
        <dbReference type="EMBL" id="KAK5697324.1"/>
    </source>
</evidence>
<protein>
    <recommendedName>
        <fullName evidence="1">F-box domain-containing protein</fullName>
    </recommendedName>
</protein>
<dbReference type="PROSITE" id="PS50181">
    <property type="entry name" value="FBOX"/>
    <property type="match status" value="1"/>
</dbReference>
<sequence>MAASPFTKLPSEMVCAITNLIDVEELLEFRLVCRWAERESFSDFATRGLRDVAIEVFRGKTMPSRLKAIEDSLQFASVIKSMRARLWESESDLVKDSTGRLVGDQRLVDRHDNGPTLSYMVSRLPKLESLSIEHLTGPKLDLHILPDPDDTVLQAAWWRLRILNIEYGHLSSIQWLSLIHLVSPTLTDLCLYSVVCNKGGWLPVLMSMQETLPALTSLKLEFLSHLRPIGTNTGPLYVDWYLVDRLKTTDELGELEEGTGTVSLGVCTAEMQGRQAVRLGLERIVRYRESVEEALSRPHPSPADQSLVFWSGPVDG</sequence>
<feature type="domain" description="F-box" evidence="1">
    <location>
        <begin position="3"/>
        <end position="34"/>
    </location>
</feature>